<gene>
    <name evidence="2" type="ORF">IQ236_05835</name>
</gene>
<feature type="domain" description="GAF" evidence="1">
    <location>
        <begin position="801"/>
        <end position="964"/>
    </location>
</feature>
<name>A0ABR9U8G8_9CYAN</name>
<keyword evidence="3" id="KW-1185">Reference proteome</keyword>
<dbReference type="Gene3D" id="3.40.50.300">
    <property type="entry name" value="P-loop containing nucleotide triphosphate hydrolases"/>
    <property type="match status" value="1"/>
</dbReference>
<feature type="domain" description="GAF" evidence="1">
    <location>
        <begin position="598"/>
        <end position="768"/>
    </location>
</feature>
<dbReference type="RefSeq" id="WP_193868382.1">
    <property type="nucleotide sequence ID" value="NZ_JADEWU010000008.1"/>
</dbReference>
<dbReference type="InterPro" id="IPR027417">
    <property type="entry name" value="P-loop_NTPase"/>
</dbReference>
<dbReference type="Proteomes" id="UP000640725">
    <property type="component" value="Unassembled WGS sequence"/>
</dbReference>
<dbReference type="SUPFAM" id="SSF52540">
    <property type="entry name" value="P-loop containing nucleoside triphosphate hydrolases"/>
    <property type="match status" value="1"/>
</dbReference>
<dbReference type="SMART" id="SM00065">
    <property type="entry name" value="GAF"/>
    <property type="match status" value="4"/>
</dbReference>
<dbReference type="EMBL" id="JADEWU010000008">
    <property type="protein sequence ID" value="MBE9142743.1"/>
    <property type="molecule type" value="Genomic_DNA"/>
</dbReference>
<protein>
    <submittedName>
        <fullName evidence="2">GAF domain-containing protein</fullName>
    </submittedName>
</protein>
<feature type="domain" description="GAF" evidence="1">
    <location>
        <begin position="989"/>
        <end position="1155"/>
    </location>
</feature>
<dbReference type="InterPro" id="IPR003018">
    <property type="entry name" value="GAF"/>
</dbReference>
<organism evidence="2 3">
    <name type="scientific">Planktothrix mougeotii LEGE 06226</name>
    <dbReference type="NCBI Taxonomy" id="1828728"/>
    <lineage>
        <taxon>Bacteria</taxon>
        <taxon>Bacillati</taxon>
        <taxon>Cyanobacteriota</taxon>
        <taxon>Cyanophyceae</taxon>
        <taxon>Oscillatoriophycideae</taxon>
        <taxon>Oscillatoriales</taxon>
        <taxon>Microcoleaceae</taxon>
        <taxon>Planktothrix</taxon>
    </lineage>
</organism>
<evidence type="ECO:0000313" key="2">
    <source>
        <dbReference type="EMBL" id="MBE9142743.1"/>
    </source>
</evidence>
<reference evidence="2 3" key="1">
    <citation type="submission" date="2020-10" db="EMBL/GenBank/DDBJ databases">
        <authorList>
            <person name="Castelo-Branco R."/>
            <person name="Eusebio N."/>
            <person name="Adriana R."/>
            <person name="Vieira A."/>
            <person name="Brugerolle De Fraissinette N."/>
            <person name="Rezende De Castro R."/>
            <person name="Schneider M.P."/>
            <person name="Vasconcelos V."/>
            <person name="Leao P.N."/>
        </authorList>
    </citation>
    <scope>NUCLEOTIDE SEQUENCE [LARGE SCALE GENOMIC DNA]</scope>
    <source>
        <strain evidence="2 3">LEGE 06226</strain>
    </source>
</reference>
<dbReference type="InterPro" id="IPR029016">
    <property type="entry name" value="GAF-like_dom_sf"/>
</dbReference>
<comment type="caution">
    <text evidence="2">The sequence shown here is derived from an EMBL/GenBank/DDBJ whole genome shotgun (WGS) entry which is preliminary data.</text>
</comment>
<proteinExistence type="predicted"/>
<dbReference type="Gene3D" id="3.30.450.40">
    <property type="match status" value="4"/>
</dbReference>
<accession>A0ABR9U8G8</accession>
<evidence type="ECO:0000259" key="1">
    <source>
        <dbReference type="SMART" id="SM00065"/>
    </source>
</evidence>
<dbReference type="Pfam" id="PF01590">
    <property type="entry name" value="GAF"/>
    <property type="match status" value="3"/>
</dbReference>
<evidence type="ECO:0000313" key="3">
    <source>
        <dbReference type="Proteomes" id="UP000640725"/>
    </source>
</evidence>
<feature type="domain" description="GAF" evidence="1">
    <location>
        <begin position="410"/>
        <end position="576"/>
    </location>
</feature>
<sequence length="1158" mass="132476">MNYEYKVGGSLPPDSPTYVWRKADHELYHQLMGGMFCYVLTCRQMGKSSLRVKTMRKLQEQGLACASIDLTAIISSDLTRKQFYADIIDSLAENFNLLESIDSFKQGCRESDLSPMNRFNKFIHDILLKHPLLIEKNIIIFIDEIDSLLRLPDLANEFLGLLRACYNKRADLPEYNRLTFAILGVASPYDLMKDANYNSLPFDCGYGIELHGFQSHEAQPIAEGLKLKSEHPQALLDAVLSWTSGQPFLTQKICKLIVKSPDNIPPGSEAEWVEKFVRSHVINNWEHQDEPEHLRTIRDRLLRQKNRSIDLLKLYQKIREKGRILADNSLEQMELRLSGLVSKREGKLEIRNRIYKEVFTSSWCQKALAELRDELAIIEPEFIQTLAKLKVQLLETQICRVAEGTSSDEVIYEVLRQITLKLGDLLKADRATIYLLNAEKTELWSLVAENQSNEFLNIQVPVGEGIAGQAAKTKKIINIPGNVYDDPRSNLVKLADQKYGYHTYNVLAYPICNHAKEVVAVIQLLNKLKANLFESEPLAKRVKEEGFNQADEEQLTRFAPHIRRFLESCQSCRQASRKLQATAALAEATRSLDGSQLDTKEILQRVMDAAKNLMNADRSTLWLVDEEKQELWTKIRQRDGTLIEKRIHINEGFAGQVARTREPIIIPFDVYQHPDSQTSKETDLETGYRTCSLLCMPVLNPDGELLGVTQLVNKLNLGNYPDYNPALWPQAPEKFKASFDKNDRQSMQVFNERVGVILQYAKVHERLKKLAEFQSQKVVYHTLAMLSQAVGSQKDEELYSTLYNILEFMMQSISKLLRVAQTDIFIFNSDKQEFWSIIPDSNNSNLLIEVIIEADVNLAEKLLNSNSSLVLNSISNLDDPWFQVGVRFDLREQLQNALFFPFINSDGQVIAVIRLLNKLIDSPVLNSEQINNQGFTAADVQQLDKRSEFIIKVLEGCQSFHQEISTLQKQRATDTLRSAINSVRQIGFDPEKILYTVIESAKKLTNADRSTLWLVDAHDPDKLWTKIPRIDGTLETFYIYKNEGFAGKVAQMKKPIMIPFDVYDHPESQTAQGTDQETGYRTCSLLCMPILSFDGELLGVTQLLNKRKPGNYPPYHPKDIYDIPDYLKVSFDERDLRYMEIFNNQVGIDLPHILNKTP</sequence>
<dbReference type="SUPFAM" id="SSF55781">
    <property type="entry name" value="GAF domain-like"/>
    <property type="match status" value="4"/>
</dbReference>
<dbReference type="Pfam" id="PF14516">
    <property type="entry name" value="AAA_35"/>
    <property type="match status" value="1"/>
</dbReference>